<dbReference type="RefSeq" id="WP_250913834.1">
    <property type="nucleotide sequence ID" value="NZ_JAMXLX010000004.1"/>
</dbReference>
<dbReference type="AlphaFoldDB" id="A0AAJ1FJJ2"/>
<comment type="caution">
    <text evidence="1">The sequence shown here is derived from an EMBL/GenBank/DDBJ whole genome shotgun (WGS) entry which is preliminary data.</text>
</comment>
<sequence length="83" mass="9071">MSSDGNPLLLGITDIGIITDVLRYTGFQYQEPMCELDRKAARYALELYQNGTRKPDALIAAVSTWAECVSEGRDQTTAMGIGV</sequence>
<evidence type="ECO:0000313" key="2">
    <source>
        <dbReference type="Proteomes" id="UP001155380"/>
    </source>
</evidence>
<evidence type="ECO:0000313" key="1">
    <source>
        <dbReference type="EMBL" id="MCO5958176.1"/>
    </source>
</evidence>
<dbReference type="Proteomes" id="UP001155380">
    <property type="component" value="Unassembled WGS sequence"/>
</dbReference>
<protein>
    <submittedName>
        <fullName evidence="1">Uncharacterized protein</fullName>
    </submittedName>
</protein>
<dbReference type="EMBL" id="JAMXLX010000004">
    <property type="protein sequence ID" value="MCO5958176.1"/>
    <property type="molecule type" value="Genomic_DNA"/>
</dbReference>
<proteinExistence type="predicted"/>
<name>A0AAJ1FJJ2_9HYPH</name>
<reference evidence="1" key="1">
    <citation type="submission" date="2022-06" db="EMBL/GenBank/DDBJ databases">
        <authorList>
            <person name="Sun Q."/>
        </authorList>
    </citation>
    <scope>NUCLEOTIDE SEQUENCE</scope>
    <source>
        <strain evidence="1">S101</strain>
    </source>
</reference>
<gene>
    <name evidence="1" type="ORF">NBH21_15470</name>
</gene>
<organism evidence="1 2">
    <name type="scientific">Ciceribacter sichuanensis</name>
    <dbReference type="NCBI Taxonomy" id="2949647"/>
    <lineage>
        <taxon>Bacteria</taxon>
        <taxon>Pseudomonadati</taxon>
        <taxon>Pseudomonadota</taxon>
        <taxon>Alphaproteobacteria</taxon>
        <taxon>Hyphomicrobiales</taxon>
        <taxon>Rhizobiaceae</taxon>
        <taxon>Ciceribacter</taxon>
    </lineage>
</organism>
<accession>A0AAJ1FJJ2</accession>